<evidence type="ECO:0000313" key="5">
    <source>
        <dbReference type="Proteomes" id="UP000252124"/>
    </source>
</evidence>
<name>A0ABX9GHA5_9BURK</name>
<keyword evidence="2" id="KW-0413">Isomerase</keyword>
<dbReference type="InterPro" id="IPR004370">
    <property type="entry name" value="4-OT-like_dom"/>
</dbReference>
<protein>
    <submittedName>
        <fullName evidence="4">4-oxalocrotonate tautomerase</fullName>
    </submittedName>
</protein>
<accession>A0ABX9GHA5</accession>
<gene>
    <name evidence="4" type="ORF">DFP87_101461</name>
</gene>
<dbReference type="Gene3D" id="3.30.429.10">
    <property type="entry name" value="Macrophage Migration Inhibitory Factor"/>
    <property type="match status" value="1"/>
</dbReference>
<keyword evidence="5" id="KW-1185">Reference proteome</keyword>
<evidence type="ECO:0000256" key="1">
    <source>
        <dbReference type="ARBA" id="ARBA00006723"/>
    </source>
</evidence>
<dbReference type="PANTHER" id="PTHR35530:SF1">
    <property type="entry name" value="2-HYDROXYMUCONATE TAUTOMERASE"/>
    <property type="match status" value="1"/>
</dbReference>
<feature type="domain" description="4-oxalocrotonate tautomerase-like" evidence="3">
    <location>
        <begin position="19"/>
        <end position="59"/>
    </location>
</feature>
<dbReference type="GeneID" id="99729111"/>
<evidence type="ECO:0000313" key="4">
    <source>
        <dbReference type="EMBL" id="RBP23952.1"/>
    </source>
</evidence>
<sequence>MPGIDITISGQPDSALTHQLAAQLTELTCRILKKEPSRTRVVVRFVPEDQWFIAGRSLAEQGKKSFQLEVTITGETNTRNEKADYHQAAYELLGGLIGNVHPHSSIHVVDCQATSYGYGGVTQEWRYQHA</sequence>
<evidence type="ECO:0000259" key="3">
    <source>
        <dbReference type="Pfam" id="PF01361"/>
    </source>
</evidence>
<comment type="similarity">
    <text evidence="1">Belongs to the 4-oxalocrotonate tautomerase family.</text>
</comment>
<dbReference type="EMBL" id="QNRM01000001">
    <property type="protein sequence ID" value="RBP23952.1"/>
    <property type="molecule type" value="Genomic_DNA"/>
</dbReference>
<proteinExistence type="inferred from homology"/>
<dbReference type="RefSeq" id="WP_088588156.1">
    <property type="nucleotide sequence ID" value="NZ_CADIJU010000001.1"/>
</dbReference>
<reference evidence="4 5" key="1">
    <citation type="submission" date="2018-06" db="EMBL/GenBank/DDBJ databases">
        <title>Genomic Encyclopedia of Type Strains, Phase III (KMG-III): the genomes of soil and plant-associated and newly described type strains.</title>
        <authorList>
            <person name="Whitman W."/>
        </authorList>
    </citation>
    <scope>NUCLEOTIDE SEQUENCE [LARGE SCALE GENOMIC DNA]</scope>
    <source>
        <strain evidence="4 5">CECT 7342</strain>
    </source>
</reference>
<dbReference type="Proteomes" id="UP000252124">
    <property type="component" value="Unassembled WGS sequence"/>
</dbReference>
<dbReference type="Pfam" id="PF01361">
    <property type="entry name" value="Tautomerase"/>
    <property type="match status" value="1"/>
</dbReference>
<dbReference type="PANTHER" id="PTHR35530">
    <property type="entry name" value="TAUTOMERASE-RELATED"/>
    <property type="match status" value="1"/>
</dbReference>
<dbReference type="SUPFAM" id="SSF55331">
    <property type="entry name" value="Tautomerase/MIF"/>
    <property type="match status" value="1"/>
</dbReference>
<evidence type="ECO:0000256" key="2">
    <source>
        <dbReference type="ARBA" id="ARBA00023235"/>
    </source>
</evidence>
<comment type="caution">
    <text evidence="4">The sequence shown here is derived from an EMBL/GenBank/DDBJ whole genome shotgun (WGS) entry which is preliminary data.</text>
</comment>
<organism evidence="4 5">
    <name type="scientific">Achromobacter marplatensis</name>
    <dbReference type="NCBI Taxonomy" id="470868"/>
    <lineage>
        <taxon>Bacteria</taxon>
        <taxon>Pseudomonadati</taxon>
        <taxon>Pseudomonadota</taxon>
        <taxon>Betaproteobacteria</taxon>
        <taxon>Burkholderiales</taxon>
        <taxon>Alcaligenaceae</taxon>
        <taxon>Achromobacter</taxon>
    </lineage>
</organism>
<dbReference type="InterPro" id="IPR014347">
    <property type="entry name" value="Tautomerase/MIF_sf"/>
</dbReference>